<comment type="subcellular location">
    <subcellularLocation>
        <location evidence="1">Nucleus</location>
    </subcellularLocation>
</comment>
<dbReference type="GO" id="GO:0016740">
    <property type="term" value="F:transferase activity"/>
    <property type="evidence" value="ECO:0007669"/>
    <property type="project" value="UniProtKB-KW"/>
</dbReference>
<dbReference type="SMART" id="SM00320">
    <property type="entry name" value="WD40"/>
    <property type="match status" value="6"/>
</dbReference>
<dbReference type="STRING" id="3988.B9T343"/>
<gene>
    <name evidence="11" type="ORF">RCOM_0149760</name>
</gene>
<dbReference type="PANTHER" id="PTHR44218">
    <property type="entry name" value="PROTEIN SPA1-RELATED 2"/>
    <property type="match status" value="1"/>
</dbReference>
<dbReference type="OMA" id="GCIKLLR"/>
<dbReference type="KEGG" id="rcu:8268648"/>
<evidence type="ECO:0000256" key="1">
    <source>
        <dbReference type="ARBA" id="ARBA00004123"/>
    </source>
</evidence>
<protein>
    <submittedName>
        <fullName evidence="11">Ubiquitin ligase protein cop1, putative</fullName>
        <ecNumber evidence="11">1.3.1.74</ecNumber>
    </submittedName>
</protein>
<dbReference type="EMBL" id="EQ974399">
    <property type="protein sequence ID" value="EEF29735.1"/>
    <property type="molecule type" value="Genomic_DNA"/>
</dbReference>
<dbReference type="InterPro" id="IPR020472">
    <property type="entry name" value="WD40_PAC1"/>
</dbReference>
<name>B9T343_RICCO</name>
<dbReference type="Proteomes" id="UP000008311">
    <property type="component" value="Unassembled WGS sequence"/>
</dbReference>
<keyword evidence="11" id="KW-0436">Ligase</keyword>
<dbReference type="OrthoDB" id="273771at2759"/>
<feature type="repeat" description="WD" evidence="9">
    <location>
        <begin position="786"/>
        <end position="828"/>
    </location>
</feature>
<keyword evidence="12" id="KW-1185">Reference proteome</keyword>
<keyword evidence="6 10" id="KW-0175">Coiled coil</keyword>
<dbReference type="GO" id="GO:0016874">
    <property type="term" value="F:ligase activity"/>
    <property type="evidence" value="ECO:0007669"/>
    <property type="project" value="UniProtKB-KW"/>
</dbReference>
<evidence type="ECO:0000256" key="10">
    <source>
        <dbReference type="SAM" id="Coils"/>
    </source>
</evidence>
<dbReference type="FunCoup" id="B9T343">
    <property type="interactions" value="121"/>
</dbReference>
<dbReference type="InterPro" id="IPR001680">
    <property type="entry name" value="WD40_rpt"/>
</dbReference>
<dbReference type="FunFam" id="2.130.10.10:FF:000090">
    <property type="entry name" value="E3 ubiquitin-protein ligase RFWD2 isoform X1"/>
    <property type="match status" value="1"/>
</dbReference>
<dbReference type="PROSITE" id="PS00678">
    <property type="entry name" value="WD_REPEATS_1"/>
    <property type="match status" value="1"/>
</dbReference>
<dbReference type="eggNOG" id="KOG1033">
    <property type="taxonomic scope" value="Eukaryota"/>
</dbReference>
<dbReference type="PROSITE" id="PS50294">
    <property type="entry name" value="WD_REPEATS_REGION"/>
    <property type="match status" value="1"/>
</dbReference>
<dbReference type="GO" id="GO:0042802">
    <property type="term" value="F:identical protein binding"/>
    <property type="evidence" value="ECO:0007669"/>
    <property type="project" value="UniProtKB-ARBA"/>
</dbReference>
<dbReference type="GO" id="GO:0009585">
    <property type="term" value="P:red, far-red light phototransduction"/>
    <property type="evidence" value="ECO:0007669"/>
    <property type="project" value="UniProtKB-KW"/>
</dbReference>
<keyword evidence="3" id="KW-0808">Transferase</keyword>
<dbReference type="Pfam" id="PF00400">
    <property type="entry name" value="WD40"/>
    <property type="match status" value="2"/>
</dbReference>
<dbReference type="InParanoid" id="B9T343"/>
<dbReference type="AlphaFoldDB" id="B9T343"/>
<keyword evidence="2 9" id="KW-0853">WD repeat</keyword>
<evidence type="ECO:0000256" key="6">
    <source>
        <dbReference type="ARBA" id="ARBA00023054"/>
    </source>
</evidence>
<dbReference type="PRINTS" id="PR00320">
    <property type="entry name" value="GPROTEINBRPT"/>
</dbReference>
<keyword evidence="7" id="KW-0539">Nucleus</keyword>
<feature type="repeat" description="WD" evidence="9">
    <location>
        <begin position="743"/>
        <end position="785"/>
    </location>
</feature>
<evidence type="ECO:0000313" key="11">
    <source>
        <dbReference type="EMBL" id="EEF29735.1"/>
    </source>
</evidence>
<feature type="coiled-coil region" evidence="10">
    <location>
        <begin position="535"/>
        <end position="562"/>
    </location>
</feature>
<dbReference type="InterPro" id="IPR015943">
    <property type="entry name" value="WD40/YVTN_repeat-like_dom_sf"/>
</dbReference>
<dbReference type="PROSITE" id="PS50082">
    <property type="entry name" value="WD_REPEATS_2"/>
    <property type="match status" value="3"/>
</dbReference>
<accession>B9T343</accession>
<feature type="repeat" description="WD" evidence="9">
    <location>
        <begin position="872"/>
        <end position="912"/>
    </location>
</feature>
<keyword evidence="5" id="KW-0833">Ubl conjugation pathway</keyword>
<dbReference type="Gene3D" id="1.10.510.10">
    <property type="entry name" value="Transferase(Phosphotransferase) domain 1"/>
    <property type="match status" value="1"/>
</dbReference>
<dbReference type="InterPro" id="IPR011009">
    <property type="entry name" value="Kinase-like_dom_sf"/>
</dbReference>
<dbReference type="InterPro" id="IPR036322">
    <property type="entry name" value="WD40_repeat_dom_sf"/>
</dbReference>
<dbReference type="GO" id="GO:0032440">
    <property type="term" value="F:2-alkenal reductase [NAD(P)H] activity"/>
    <property type="evidence" value="ECO:0007669"/>
    <property type="project" value="UniProtKB-EC"/>
</dbReference>
<dbReference type="SUPFAM" id="SSF50978">
    <property type="entry name" value="WD40 repeat-like"/>
    <property type="match status" value="1"/>
</dbReference>
<keyword evidence="8" id="KW-0607">Phytochrome signaling pathway</keyword>
<evidence type="ECO:0000256" key="7">
    <source>
        <dbReference type="ARBA" id="ARBA00023242"/>
    </source>
</evidence>
<organism evidence="11 12">
    <name type="scientific">Ricinus communis</name>
    <name type="common">Castor bean</name>
    <dbReference type="NCBI Taxonomy" id="3988"/>
    <lineage>
        <taxon>Eukaryota</taxon>
        <taxon>Viridiplantae</taxon>
        <taxon>Streptophyta</taxon>
        <taxon>Embryophyta</taxon>
        <taxon>Tracheophyta</taxon>
        <taxon>Spermatophyta</taxon>
        <taxon>Magnoliopsida</taxon>
        <taxon>eudicotyledons</taxon>
        <taxon>Gunneridae</taxon>
        <taxon>Pentapetalae</taxon>
        <taxon>rosids</taxon>
        <taxon>fabids</taxon>
        <taxon>Malpighiales</taxon>
        <taxon>Euphorbiaceae</taxon>
        <taxon>Acalyphoideae</taxon>
        <taxon>Acalypheae</taxon>
        <taxon>Ricinus</taxon>
    </lineage>
</organism>
<evidence type="ECO:0000256" key="3">
    <source>
        <dbReference type="ARBA" id="ARBA00022679"/>
    </source>
</evidence>
<sequence>MEGIGEEVIANDRAGNAELQGKGCEVSLKLEDRDVLDSHIMCASLRSVWPPESSINDYIDSRRLVNNVFSRCVLPLVGSEPPQISPCSINDVGNVVELTVGNYRTPNLALVSRTVNFQGGKWQHHVSEMPTGFKYKALEGTHDTKEISACLRTSDKIIVSSCTLPDGDLATSSSSQREAINKLLKGKGKGAVGKYGDALPVFNSAVLGHRDGKLGYARKVASDALMRASAKRNQISSHRIAGCGPESLNQGIILSDWLKPVCRRRDKAQSLLIFRHIVELVDLAHSQGVALQDLRPSCFNILPSNRIVYTGSTVKRESDTNVRHDLVKKRPMEQDANICDTVNAKQRKLNKGVKSIGSESQFASSYGFRTMAMNENNFRANGAQDSGHVELQFQSMKTRQRSLSLTVQLEEKWYKGPEQLNEGSETFSSNIYSLGVLLFELLSWFESHEMRSIVMSDLCRRILPSNFLSENPKEAGFCVWFLHPEPSSRPTARKILESELLCSSQKSCSGSDASACADNTDAESEVLHHFLNLMKDQKQTRVSKLIEDIECLEEDIKEVEKRHFSRICSVFPETEEAFPDAREQKLGLGTSPVAISRSSSVSNTDEVRLMRNINQIGNAYFSMRSQVCLTPAQSRSDKDFLKNRERWSAVHNDNEELNMTQKSEDPLGAFFEGFCKFARYSKFEVCGSLKNRDLLSSTNVLCSLSFDRDEEYIAAAGISKKIKVFEFATLLNDSIDIHYPVVEMSNKSKLSCLSWNNYIKNYLASTDYDGVIQMWDAGTGQGLSQYTEHQKRAWSVDFSLADPTMFASGSDDCSVKLWSINERGSLGTIWNPANICCVQFSASSTHLLAFGSADYKIYCYDLRHTRLPWCTLSGHEKAVSYVKFLDSETIVSASTDNTLRLWDLKKTSSTGLSSSACPLTFGGHTNEKNFVGLSTLDGYIACGSETNEVYCYYRSLPMPITSYKFGYVDPFSGNKMVDDSGQFVSSVCWRQKSNMVVAANSMGNMQVLNMV</sequence>
<evidence type="ECO:0000256" key="9">
    <source>
        <dbReference type="PROSITE-ProRule" id="PRU00221"/>
    </source>
</evidence>
<evidence type="ECO:0000313" key="12">
    <source>
        <dbReference type="Proteomes" id="UP000008311"/>
    </source>
</evidence>
<dbReference type="GO" id="GO:0009640">
    <property type="term" value="P:photomorphogenesis"/>
    <property type="evidence" value="ECO:0007669"/>
    <property type="project" value="InterPro"/>
</dbReference>
<dbReference type="EC" id="1.3.1.74" evidence="11"/>
<keyword evidence="11" id="KW-0560">Oxidoreductase</keyword>
<dbReference type="InterPro" id="IPR019775">
    <property type="entry name" value="WD40_repeat_CS"/>
</dbReference>
<keyword evidence="4" id="KW-0677">Repeat</keyword>
<reference evidence="12" key="1">
    <citation type="journal article" date="2010" name="Nat. Biotechnol.">
        <title>Draft genome sequence of the oilseed species Ricinus communis.</title>
        <authorList>
            <person name="Chan A.P."/>
            <person name="Crabtree J."/>
            <person name="Zhao Q."/>
            <person name="Lorenzi H."/>
            <person name="Orvis J."/>
            <person name="Puiu D."/>
            <person name="Melake-Berhan A."/>
            <person name="Jones K.M."/>
            <person name="Redman J."/>
            <person name="Chen G."/>
            <person name="Cahoon E.B."/>
            <person name="Gedil M."/>
            <person name="Stanke M."/>
            <person name="Haas B.J."/>
            <person name="Wortman J.R."/>
            <person name="Fraser-Liggett C.M."/>
            <person name="Ravel J."/>
            <person name="Rabinowicz P.D."/>
        </authorList>
    </citation>
    <scope>NUCLEOTIDE SEQUENCE [LARGE SCALE GENOMIC DNA]</scope>
    <source>
        <strain evidence="12">cv. Hale</strain>
    </source>
</reference>
<dbReference type="PANTHER" id="PTHR44218:SF6">
    <property type="entry name" value="PROTEIN SUPPRESSOR OF PHYA-105 1"/>
    <property type="match status" value="1"/>
</dbReference>
<dbReference type="SUPFAM" id="SSF56112">
    <property type="entry name" value="Protein kinase-like (PK-like)"/>
    <property type="match status" value="1"/>
</dbReference>
<dbReference type="InterPro" id="IPR044630">
    <property type="entry name" value="SPA1/2/3/4"/>
</dbReference>
<evidence type="ECO:0000256" key="5">
    <source>
        <dbReference type="ARBA" id="ARBA00022786"/>
    </source>
</evidence>
<evidence type="ECO:0000256" key="4">
    <source>
        <dbReference type="ARBA" id="ARBA00022737"/>
    </source>
</evidence>
<evidence type="ECO:0000256" key="2">
    <source>
        <dbReference type="ARBA" id="ARBA00022574"/>
    </source>
</evidence>
<dbReference type="GO" id="GO:0005634">
    <property type="term" value="C:nucleus"/>
    <property type="evidence" value="ECO:0007669"/>
    <property type="project" value="UniProtKB-SubCell"/>
</dbReference>
<dbReference type="Gene3D" id="2.130.10.10">
    <property type="entry name" value="YVTN repeat-like/Quinoprotein amine dehydrogenase"/>
    <property type="match status" value="1"/>
</dbReference>
<evidence type="ECO:0000256" key="8">
    <source>
        <dbReference type="ARBA" id="ARBA00084091"/>
    </source>
</evidence>
<proteinExistence type="predicted"/>